<keyword evidence="4 6" id="KW-1133">Transmembrane helix</keyword>
<evidence type="ECO:0000256" key="6">
    <source>
        <dbReference type="SAM" id="Phobius"/>
    </source>
</evidence>
<proteinExistence type="predicted"/>
<evidence type="ECO:0000256" key="4">
    <source>
        <dbReference type="ARBA" id="ARBA00022989"/>
    </source>
</evidence>
<dbReference type="SUPFAM" id="SSF103481">
    <property type="entry name" value="Multidrug resistance efflux transporter EmrE"/>
    <property type="match status" value="2"/>
</dbReference>
<dbReference type="PANTHER" id="PTHR42920:SF5">
    <property type="entry name" value="EAMA DOMAIN-CONTAINING PROTEIN"/>
    <property type="match status" value="1"/>
</dbReference>
<protein>
    <submittedName>
        <fullName evidence="8">Predicted permease, DMT superfamily</fullName>
    </submittedName>
</protein>
<dbReference type="RefSeq" id="WP_072575638.1">
    <property type="nucleotide sequence ID" value="NZ_LWHB01000018.1"/>
</dbReference>
<feature type="domain" description="EamA" evidence="7">
    <location>
        <begin position="158"/>
        <end position="293"/>
    </location>
</feature>
<dbReference type="PANTHER" id="PTHR42920">
    <property type="entry name" value="OS03G0707200 PROTEIN-RELATED"/>
    <property type="match status" value="1"/>
</dbReference>
<evidence type="ECO:0000313" key="8">
    <source>
        <dbReference type="EMBL" id="SUO95565.1"/>
    </source>
</evidence>
<keyword evidence="2" id="KW-1003">Cell membrane</keyword>
<dbReference type="AlphaFoldDB" id="A0A380MSN4"/>
<dbReference type="GO" id="GO:0005886">
    <property type="term" value="C:plasma membrane"/>
    <property type="evidence" value="ECO:0007669"/>
    <property type="project" value="UniProtKB-SubCell"/>
</dbReference>
<feature type="transmembrane region" description="Helical" evidence="6">
    <location>
        <begin position="130"/>
        <end position="150"/>
    </location>
</feature>
<evidence type="ECO:0000256" key="3">
    <source>
        <dbReference type="ARBA" id="ARBA00022692"/>
    </source>
</evidence>
<feature type="transmembrane region" description="Helical" evidence="6">
    <location>
        <begin position="279"/>
        <end position="298"/>
    </location>
</feature>
<feature type="transmembrane region" description="Helical" evidence="6">
    <location>
        <begin position="106"/>
        <end position="123"/>
    </location>
</feature>
<comment type="subcellular location">
    <subcellularLocation>
        <location evidence="1">Cell membrane</location>
        <topology evidence="1">Multi-pass membrane protein</topology>
    </subcellularLocation>
</comment>
<dbReference type="EMBL" id="UHIC01000001">
    <property type="protein sequence ID" value="SUO95565.1"/>
    <property type="molecule type" value="Genomic_DNA"/>
</dbReference>
<feature type="transmembrane region" description="Helical" evidence="6">
    <location>
        <begin position="75"/>
        <end position="94"/>
    </location>
</feature>
<sequence length="303" mass="33122">MNKINSGHIALIITAILFGMAFIFQRHAAMFPMPEGNFTAALWFMFWRLLIATLFLAGCRYFIRLKKPKDDGRWIYYGLIGAIFMFGGMLFQQWGLAYTSVGKSGFLTGLYVVLVPIFAFVGGNKQSRNIWLAVSLAVIGLECFAGISSADAITAWNFGDTLTLLCAACWAAQVLWSGIAVRHCHALAFSVSQLAGVTILTLITLILNGNIETLVNFQRFSNLFWDIVATGIGSSALAFFLQAVGQRKVPAAHAAVIMSLESVFAMLFGWWLLDETVTLLMIIGSGFLLAAMLAAQLTDSAMQ</sequence>
<keyword evidence="5 6" id="KW-0472">Membrane</keyword>
<keyword evidence="3 6" id="KW-0812">Transmembrane</keyword>
<evidence type="ECO:0000313" key="9">
    <source>
        <dbReference type="Proteomes" id="UP000254601"/>
    </source>
</evidence>
<evidence type="ECO:0000256" key="5">
    <source>
        <dbReference type="ARBA" id="ARBA00023136"/>
    </source>
</evidence>
<feature type="transmembrane region" description="Helical" evidence="6">
    <location>
        <begin position="251"/>
        <end position="273"/>
    </location>
</feature>
<feature type="transmembrane region" description="Helical" evidence="6">
    <location>
        <begin position="7"/>
        <end position="24"/>
    </location>
</feature>
<reference evidence="8 9" key="1">
    <citation type="submission" date="2018-06" db="EMBL/GenBank/DDBJ databases">
        <authorList>
            <consortium name="Pathogen Informatics"/>
            <person name="Doyle S."/>
        </authorList>
    </citation>
    <scope>NUCLEOTIDE SEQUENCE [LARGE SCALE GENOMIC DNA]</scope>
    <source>
        <strain evidence="8 9">NCTC13337</strain>
    </source>
</reference>
<dbReference type="InterPro" id="IPR037185">
    <property type="entry name" value="EmrE-like"/>
</dbReference>
<feature type="transmembrane region" description="Helical" evidence="6">
    <location>
        <begin position="162"/>
        <end position="181"/>
    </location>
</feature>
<feature type="domain" description="EamA" evidence="7">
    <location>
        <begin position="6"/>
        <end position="141"/>
    </location>
</feature>
<dbReference type="Proteomes" id="UP000254601">
    <property type="component" value="Unassembled WGS sequence"/>
</dbReference>
<evidence type="ECO:0000256" key="1">
    <source>
        <dbReference type="ARBA" id="ARBA00004651"/>
    </source>
</evidence>
<dbReference type="Pfam" id="PF00892">
    <property type="entry name" value="EamA"/>
    <property type="match status" value="2"/>
</dbReference>
<keyword evidence="9" id="KW-1185">Reference proteome</keyword>
<feature type="transmembrane region" description="Helical" evidence="6">
    <location>
        <begin position="188"/>
        <end position="211"/>
    </location>
</feature>
<name>A0A380MSN4_9GAMM</name>
<gene>
    <name evidence="8" type="ORF">NCTC13337_01456</name>
</gene>
<feature type="transmembrane region" description="Helical" evidence="6">
    <location>
        <begin position="223"/>
        <end position="244"/>
    </location>
</feature>
<dbReference type="InterPro" id="IPR051258">
    <property type="entry name" value="Diverse_Substrate_Transporter"/>
</dbReference>
<dbReference type="OrthoDB" id="9804865at2"/>
<accession>A0A380MSN4</accession>
<dbReference type="InterPro" id="IPR000620">
    <property type="entry name" value="EamA_dom"/>
</dbReference>
<dbReference type="Gene3D" id="1.10.3730.20">
    <property type="match status" value="1"/>
</dbReference>
<evidence type="ECO:0000256" key="2">
    <source>
        <dbReference type="ARBA" id="ARBA00022475"/>
    </source>
</evidence>
<feature type="transmembrane region" description="Helical" evidence="6">
    <location>
        <begin position="44"/>
        <end position="63"/>
    </location>
</feature>
<evidence type="ECO:0000259" key="7">
    <source>
        <dbReference type="Pfam" id="PF00892"/>
    </source>
</evidence>
<organism evidence="8 9">
    <name type="scientific">Suttonella ornithocola</name>
    <dbReference type="NCBI Taxonomy" id="279832"/>
    <lineage>
        <taxon>Bacteria</taxon>
        <taxon>Pseudomonadati</taxon>
        <taxon>Pseudomonadota</taxon>
        <taxon>Gammaproteobacteria</taxon>
        <taxon>Cardiobacteriales</taxon>
        <taxon>Cardiobacteriaceae</taxon>
        <taxon>Suttonella</taxon>
    </lineage>
</organism>